<accession>A0A1I7VJV6</accession>
<dbReference type="AlphaFoldDB" id="A0A1I7VJV6"/>
<dbReference type="Proteomes" id="UP000095285">
    <property type="component" value="Unassembled WGS sequence"/>
</dbReference>
<name>A0A1I7VJV6_LOALO</name>
<evidence type="ECO:0000313" key="2">
    <source>
        <dbReference type="WBParaSite" id="EN70_3367"/>
    </source>
</evidence>
<reference evidence="2" key="2">
    <citation type="submission" date="2016-11" db="UniProtKB">
        <authorList>
            <consortium name="WormBaseParasite"/>
        </authorList>
    </citation>
    <scope>IDENTIFICATION</scope>
</reference>
<proteinExistence type="predicted"/>
<protein>
    <submittedName>
        <fullName evidence="2">tRNA-synt_1 domain-containing protein</fullName>
    </submittedName>
</protein>
<reference evidence="1" key="1">
    <citation type="submission" date="2012-04" db="EMBL/GenBank/DDBJ databases">
        <title>The Genome Sequence of Loa loa.</title>
        <authorList>
            <consortium name="The Broad Institute Genome Sequencing Platform"/>
            <consortium name="Broad Institute Genome Sequencing Center for Infectious Disease"/>
            <person name="Nutman T.B."/>
            <person name="Fink D.L."/>
            <person name="Russ C."/>
            <person name="Young S."/>
            <person name="Zeng Q."/>
            <person name="Gargeya S."/>
            <person name="Alvarado L."/>
            <person name="Berlin A."/>
            <person name="Chapman S.B."/>
            <person name="Chen Z."/>
            <person name="Freedman E."/>
            <person name="Gellesch M."/>
            <person name="Goldberg J."/>
            <person name="Griggs A."/>
            <person name="Gujja S."/>
            <person name="Heilman E.R."/>
            <person name="Heiman D."/>
            <person name="Howarth C."/>
            <person name="Mehta T."/>
            <person name="Neiman D."/>
            <person name="Pearson M."/>
            <person name="Roberts A."/>
            <person name="Saif S."/>
            <person name="Shea T."/>
            <person name="Shenoy N."/>
            <person name="Sisk P."/>
            <person name="Stolte C."/>
            <person name="Sykes S."/>
            <person name="White J."/>
            <person name="Yandava C."/>
            <person name="Haas B."/>
            <person name="Henn M.R."/>
            <person name="Nusbaum C."/>
            <person name="Birren B."/>
        </authorList>
    </citation>
    <scope>NUCLEOTIDE SEQUENCE [LARGE SCALE GENOMIC DNA]</scope>
</reference>
<organism evidence="1 2">
    <name type="scientific">Loa loa</name>
    <name type="common">Eye worm</name>
    <name type="synonym">Filaria loa</name>
    <dbReference type="NCBI Taxonomy" id="7209"/>
    <lineage>
        <taxon>Eukaryota</taxon>
        <taxon>Metazoa</taxon>
        <taxon>Ecdysozoa</taxon>
        <taxon>Nematoda</taxon>
        <taxon>Chromadorea</taxon>
        <taxon>Rhabditida</taxon>
        <taxon>Spirurina</taxon>
        <taxon>Spiruromorpha</taxon>
        <taxon>Filarioidea</taxon>
        <taxon>Onchocercidae</taxon>
        <taxon>Loa</taxon>
    </lineage>
</organism>
<evidence type="ECO:0000313" key="1">
    <source>
        <dbReference type="Proteomes" id="UP000095285"/>
    </source>
</evidence>
<dbReference type="WBParaSite" id="EN70_3367">
    <property type="protein sequence ID" value="EN70_3367"/>
    <property type="gene ID" value="EN70_3367"/>
</dbReference>
<keyword evidence="1" id="KW-1185">Reference proteome</keyword>
<sequence length="51" mass="6037">EMWKTEYLTSLRERSQREMTSLKRIEIRSPRENEIVVLSEPGTPRCGNCPE</sequence>